<dbReference type="RefSeq" id="WP_096674022.1">
    <property type="nucleotide sequence ID" value="NZ_OANS01000004.1"/>
</dbReference>
<evidence type="ECO:0000313" key="4">
    <source>
        <dbReference type="Proteomes" id="UP000218069"/>
    </source>
</evidence>
<name>A0A240E158_9BURK</name>
<sequence>MPTTPNLNLPIYADGRLAGRSSKKLDLADRLTALVLNVANHIETKQLKTLPVISLAPLTVRLPSGGVAVIFRFGCVVLFAANDNDREWLIHLLEPACTGIQETFSEETVKILIDPDHEEGPEGDDIYLHTPDLDRIRIVGEILAKSNQIDFLESRLSSEFDKIEPLALDLADDGAFSINTRTLMKTVGTMLLAEQRMANRGDVTDRFNSLLTNADLVLLHARLEDEYELTERSLLIEHQLSTIGRTATTLLEAIRYSSSHKVEIYILVLIFIELLLSIYGYFFH</sequence>
<dbReference type="OrthoDB" id="529323at2"/>
<dbReference type="InterPro" id="IPR003734">
    <property type="entry name" value="DUF155"/>
</dbReference>
<evidence type="ECO:0000313" key="3">
    <source>
        <dbReference type="EMBL" id="SNX29179.1"/>
    </source>
</evidence>
<protein>
    <submittedName>
        <fullName evidence="3">Uncharacterized protein, Rmd1/YagE family</fullName>
    </submittedName>
</protein>
<dbReference type="Proteomes" id="UP000218069">
    <property type="component" value="Unassembled WGS sequence"/>
</dbReference>
<reference evidence="4" key="1">
    <citation type="submission" date="2017-08" db="EMBL/GenBank/DDBJ databases">
        <authorList>
            <person name="Varghese N."/>
            <person name="Submissions S."/>
        </authorList>
    </citation>
    <scope>NUCLEOTIDE SEQUENCE [LARGE SCALE GENOMIC DNA]</scope>
    <source>
        <strain evidence="4">AP-Melu-1000-B4</strain>
    </source>
</reference>
<proteinExistence type="predicted"/>
<dbReference type="PANTHER" id="PTHR16255">
    <property type="entry name" value="REQUIRED FOR MEIOTIC NUCLEAR DIVISION PROTEIN 1 HOMOLOG"/>
    <property type="match status" value="1"/>
</dbReference>
<evidence type="ECO:0000256" key="1">
    <source>
        <dbReference type="SAM" id="Phobius"/>
    </source>
</evidence>
<organism evidence="3 4">
    <name type="scientific">Polynucleobacter meluiroseus</name>
    <dbReference type="NCBI Taxonomy" id="1938814"/>
    <lineage>
        <taxon>Bacteria</taxon>
        <taxon>Pseudomonadati</taxon>
        <taxon>Pseudomonadota</taxon>
        <taxon>Betaproteobacteria</taxon>
        <taxon>Burkholderiales</taxon>
        <taxon>Burkholderiaceae</taxon>
        <taxon>Polynucleobacter</taxon>
    </lineage>
</organism>
<keyword evidence="1" id="KW-0472">Membrane</keyword>
<evidence type="ECO:0000259" key="2">
    <source>
        <dbReference type="Pfam" id="PF02582"/>
    </source>
</evidence>
<dbReference type="PANTHER" id="PTHR16255:SF1">
    <property type="entry name" value="REQUIRED FOR MEIOTIC NUCLEAR DIVISION PROTEIN 1 HOMOLOG"/>
    <property type="match status" value="1"/>
</dbReference>
<feature type="transmembrane region" description="Helical" evidence="1">
    <location>
        <begin position="264"/>
        <end position="282"/>
    </location>
</feature>
<keyword evidence="4" id="KW-1185">Reference proteome</keyword>
<keyword evidence="1" id="KW-1133">Transmembrane helix</keyword>
<feature type="domain" description="DUF155" evidence="2">
    <location>
        <begin position="69"/>
        <end position="233"/>
    </location>
</feature>
<dbReference type="EMBL" id="OANS01000004">
    <property type="protein sequence ID" value="SNX29179.1"/>
    <property type="molecule type" value="Genomic_DNA"/>
</dbReference>
<dbReference type="InterPro" id="IPR051624">
    <property type="entry name" value="RMD1/Sad1-interacting"/>
</dbReference>
<keyword evidence="1" id="KW-0812">Transmembrane</keyword>
<gene>
    <name evidence="3" type="ORF">SAMN06295945_1544</name>
</gene>
<dbReference type="Pfam" id="PF02582">
    <property type="entry name" value="DUF155"/>
    <property type="match status" value="1"/>
</dbReference>
<accession>A0A240E158</accession>
<dbReference type="AlphaFoldDB" id="A0A240E158"/>